<dbReference type="Proteomes" id="UP000198564">
    <property type="component" value="Unassembled WGS sequence"/>
</dbReference>
<dbReference type="STRING" id="1130080.SAMN04488113_14611"/>
<dbReference type="Pfam" id="PF19597">
    <property type="entry name" value="TrbL_4"/>
    <property type="match status" value="1"/>
</dbReference>
<gene>
    <name evidence="1" type="ORF">SAMN04488113_14611</name>
</gene>
<accession>A0A1H6VB08</accession>
<proteinExistence type="predicted"/>
<dbReference type="InterPro" id="IPR046084">
    <property type="entry name" value="TrbL_4"/>
</dbReference>
<sequence>MFNFDDLGTRILEMIRDWLIELVEIFINFLQNVMFSYEGLGGIALQAYDIFVWFGGLLLVSVALGKVINQLIGEAEGSQEANIWHTVVGSFKAGMLLVIMPFVVSIVMKGIIEPFTGYFVGLMGDEMIASVESLVESENFVDVFGGVMGQLLVWLLVMVVVAFFIFKIFVEQAQLLMDEILSPLVAISVVSETFSFIENWWRDIISHTVTIVVLTLSMALFVEALTMESETLWPKIPALIGTGALVISGPSLVKSIWFSSGIGRTGQSVARSAMHLVSRR</sequence>
<dbReference type="EMBL" id="FNYW01000046">
    <property type="protein sequence ID" value="SEJ00164.1"/>
    <property type="molecule type" value="Genomic_DNA"/>
</dbReference>
<dbReference type="AlphaFoldDB" id="A0A1H6VB08"/>
<evidence type="ECO:0008006" key="3">
    <source>
        <dbReference type="Google" id="ProtNLM"/>
    </source>
</evidence>
<name>A0A1H6VB08_9LACT</name>
<keyword evidence="2" id="KW-1185">Reference proteome</keyword>
<protein>
    <recommendedName>
        <fullName evidence="3">TrbL/VirB6 plasmid conjugal transfer protein</fullName>
    </recommendedName>
</protein>
<evidence type="ECO:0000313" key="1">
    <source>
        <dbReference type="EMBL" id="SEJ00164.1"/>
    </source>
</evidence>
<reference evidence="2" key="1">
    <citation type="submission" date="2016-10" db="EMBL/GenBank/DDBJ databases">
        <authorList>
            <person name="Varghese N."/>
            <person name="Submissions S."/>
        </authorList>
    </citation>
    <scope>NUCLEOTIDE SEQUENCE [LARGE SCALE GENOMIC DNA]</scope>
    <source>
        <strain evidence="2">DSM 25751</strain>
    </source>
</reference>
<evidence type="ECO:0000313" key="2">
    <source>
        <dbReference type="Proteomes" id="UP000198564"/>
    </source>
</evidence>
<dbReference type="OrthoDB" id="2318227at2"/>
<organism evidence="1 2">
    <name type="scientific">Alkalibacterium gilvum</name>
    <dbReference type="NCBI Taxonomy" id="1130080"/>
    <lineage>
        <taxon>Bacteria</taxon>
        <taxon>Bacillati</taxon>
        <taxon>Bacillota</taxon>
        <taxon>Bacilli</taxon>
        <taxon>Lactobacillales</taxon>
        <taxon>Carnobacteriaceae</taxon>
        <taxon>Alkalibacterium</taxon>
    </lineage>
</organism>
<dbReference type="RefSeq" id="WP_091636409.1">
    <property type="nucleotide sequence ID" value="NZ_FNYW01000046.1"/>
</dbReference>